<keyword evidence="10" id="KW-1185">Reference proteome</keyword>
<dbReference type="GO" id="GO:0007020">
    <property type="term" value="P:microtubule nucleation"/>
    <property type="evidence" value="ECO:0007669"/>
    <property type="project" value="InterPro"/>
</dbReference>
<evidence type="ECO:0000313" key="10">
    <source>
        <dbReference type="Proteomes" id="UP001652628"/>
    </source>
</evidence>
<protein>
    <submittedName>
        <fullName evidence="11">Uncharacterized protein Grip163</fullName>
    </submittedName>
</protein>
<dbReference type="GO" id="GO:0031122">
    <property type="term" value="P:cytoplasmic microtubule organization"/>
    <property type="evidence" value="ECO:0007669"/>
    <property type="project" value="TreeGrafter"/>
</dbReference>
<feature type="domain" description="Gamma tubulin complex component C-terminal" evidence="8">
    <location>
        <begin position="1054"/>
        <end position="1356"/>
    </location>
</feature>
<dbReference type="PANTHER" id="PTHR19302">
    <property type="entry name" value="GAMMA TUBULIN COMPLEX PROTEIN"/>
    <property type="match status" value="1"/>
</dbReference>
<keyword evidence="6" id="KW-0175">Coiled coil</keyword>
<evidence type="ECO:0000259" key="8">
    <source>
        <dbReference type="Pfam" id="PF04130"/>
    </source>
</evidence>
<evidence type="ECO:0000256" key="7">
    <source>
        <dbReference type="SAM" id="MobiDB-lite"/>
    </source>
</evidence>
<dbReference type="GO" id="GO:0000930">
    <property type="term" value="C:gamma-tubulin complex"/>
    <property type="evidence" value="ECO:0007669"/>
    <property type="project" value="TreeGrafter"/>
</dbReference>
<organism evidence="10 11">
    <name type="scientific">Drosophila suzukii</name>
    <name type="common">Spotted-wing drosophila fruit fly</name>
    <dbReference type="NCBI Taxonomy" id="28584"/>
    <lineage>
        <taxon>Eukaryota</taxon>
        <taxon>Metazoa</taxon>
        <taxon>Ecdysozoa</taxon>
        <taxon>Arthropoda</taxon>
        <taxon>Hexapoda</taxon>
        <taxon>Insecta</taxon>
        <taxon>Pterygota</taxon>
        <taxon>Neoptera</taxon>
        <taxon>Endopterygota</taxon>
        <taxon>Diptera</taxon>
        <taxon>Brachycera</taxon>
        <taxon>Muscomorpha</taxon>
        <taxon>Ephydroidea</taxon>
        <taxon>Drosophilidae</taxon>
        <taxon>Drosophila</taxon>
        <taxon>Sophophora</taxon>
    </lineage>
</organism>
<name>A0AB39ZKK7_DROSZ</name>
<evidence type="ECO:0000259" key="9">
    <source>
        <dbReference type="Pfam" id="PF17681"/>
    </source>
</evidence>
<evidence type="ECO:0000256" key="4">
    <source>
        <dbReference type="ARBA" id="ARBA00022701"/>
    </source>
</evidence>
<dbReference type="GO" id="GO:0000278">
    <property type="term" value="P:mitotic cell cycle"/>
    <property type="evidence" value="ECO:0007669"/>
    <property type="project" value="TreeGrafter"/>
</dbReference>
<dbReference type="Pfam" id="PF04130">
    <property type="entry name" value="GCP_C_terminal"/>
    <property type="match status" value="1"/>
</dbReference>
<comment type="subcellular location">
    <subcellularLocation>
        <location evidence="1">Cytoplasm</location>
        <location evidence="1">Cytoskeleton</location>
    </subcellularLocation>
</comment>
<comment type="similarity">
    <text evidence="2">Belongs to the TUBGCP family.</text>
</comment>
<evidence type="ECO:0000256" key="2">
    <source>
        <dbReference type="ARBA" id="ARBA00010337"/>
    </source>
</evidence>
<evidence type="ECO:0000313" key="11">
    <source>
        <dbReference type="RefSeq" id="XP_016936314.4"/>
    </source>
</evidence>
<feature type="coiled-coil region" evidence="6">
    <location>
        <begin position="582"/>
        <end position="629"/>
    </location>
</feature>
<dbReference type="GeneID" id="108014663"/>
<gene>
    <name evidence="11" type="primary">Grip163</name>
</gene>
<proteinExistence type="inferred from homology"/>
<sequence length="1365" mass="156228">MATVAECNHSVFDVVTHLATLLASEEQATKMPTAALVARRRSKIYEALLRRGTMSTQAKLELIEQVSSEMTKDPKQRDRLHTFQSQLAEQEHDSKEPKTTEEVENQYKFGIRRLKPGVLQLHESVDPTPEPDQPKCLKSLDQMHRALKPLQLQPHSNILMVNIKATPPTPKPRSRIIPSYVGSIGMSESMTRMREDSEPPMHPTPRLPVLKKKITAAQAEEPFVAKPGAEKHFISDHMMTNELKLLQNKDLVLNYLEEATLIDHLKKAAAGLQSETFLSSPKDNLELLFRPNTTVPTVLPEVMADFAGHFLHAGCAFRRLSARTKWNKNTMMRLERPLNRAFRELLVDFLATNRQFLLALPANSLSQLLNNSRPAIQLIYQLDKMFENEPRLNLDTGVSGSFLMSCIWLAIDTCGNSDFLQLLIYMLRCISQTYFVQLQRWIYQGELDKTVNEIFISRYLNSSPSLVNECSKEFFDRGYQVVNDAIPDFLSGCEHEILHCGKYNQVLKAYNAQHPVFDVEYPDMVVCLTEQQLKDMRRSLAEKYAIIYQRFGWCSMQSLFEERMATKRVFANLMVERTKAYLDNWEEEQRVLQLKANAQKKLMYDEFNAEFELNQQNRLEKRKQEIVNELGFLRESERLEDIRLEREKLVLQREVAQLAAEVTKKDTQEAISPDQSTVSDLSFTSCLEGPDCRTDSASDKDEEKTEEAAGLSEKLPDVIMKQSAEKPSEEVASKSDQAEIKELQPLLPNELQFKRSHSDVMNSNEQPTCQTELDRNRQHGLSSEQFQECQTELNSEKMTTNLSSGLHARLPPDINANLNRPGTEELSEMQRNRQRNEHHDGFSSFNSTEDQHTQRLRCQINSNTDRGRNRRRVMDSEFGIGLADNVLEKKTLPCLPLELNKLHVEVPTAVLTPMSTTSDMDIGGLSPRELPEKAELLKLNITPIVDNDAANNNNITECREIVCPESPKSDLAKPNSVFSEVFIPTFGLPTHFRMGKELEQEVQSQKAVSTVPESCNPFMARRCLQLSVMAPVNAHYALLRNEVLRIFQELRIYEHFRKLRNYFFLLDGQFGALLTSDILGRIKAGIEPRSLCQKGILDTMLTNALSACSADETTVSQNLTLNCTNIPDTLNFLSVEATSMLILHCKIDWPLNLVISSETVAKYGQIFGYLLKLRHVSFVLEGTYEYLQQMGKLLGTELRRCAHFRHLQVMRHKLSHFMTSFQTHLVAKALQATWKSFKEELCAADSIEGLYKQHAAYLKRVAFLALLNRRSAKVKETIENILVIILRFCKVLQSQAFIMDQDNQFVHPRFKRLLQEEAEFEKFMQYLIYLANKAAASGYQEEIGDLICIINFNNYYNVSEESSRS</sequence>
<dbReference type="GO" id="GO:0051011">
    <property type="term" value="F:microtubule minus-end binding"/>
    <property type="evidence" value="ECO:0007669"/>
    <property type="project" value="TreeGrafter"/>
</dbReference>
<dbReference type="Pfam" id="PF17681">
    <property type="entry name" value="GCP_N_terminal"/>
    <property type="match status" value="1"/>
</dbReference>
<dbReference type="GO" id="GO:0000922">
    <property type="term" value="C:spindle pole"/>
    <property type="evidence" value="ECO:0007669"/>
    <property type="project" value="InterPro"/>
</dbReference>
<evidence type="ECO:0000256" key="1">
    <source>
        <dbReference type="ARBA" id="ARBA00004245"/>
    </source>
</evidence>
<dbReference type="InterPro" id="IPR042241">
    <property type="entry name" value="GCP_C_sf"/>
</dbReference>
<dbReference type="GO" id="GO:0051321">
    <property type="term" value="P:meiotic cell cycle"/>
    <property type="evidence" value="ECO:0007669"/>
    <property type="project" value="TreeGrafter"/>
</dbReference>
<evidence type="ECO:0000256" key="3">
    <source>
        <dbReference type="ARBA" id="ARBA00022490"/>
    </source>
</evidence>
<evidence type="ECO:0000256" key="6">
    <source>
        <dbReference type="SAM" id="Coils"/>
    </source>
</evidence>
<dbReference type="PANTHER" id="PTHR19302:SF70">
    <property type="entry name" value="GAMMA-TUBULIN COMPLEX COMPONENT 6"/>
    <property type="match status" value="1"/>
</dbReference>
<feature type="compositionally biased region" description="Basic and acidic residues" evidence="7">
    <location>
        <begin position="828"/>
        <end position="841"/>
    </location>
</feature>
<dbReference type="GO" id="GO:0005874">
    <property type="term" value="C:microtubule"/>
    <property type="evidence" value="ECO:0007669"/>
    <property type="project" value="UniProtKB-KW"/>
</dbReference>
<dbReference type="InterPro" id="IPR040457">
    <property type="entry name" value="GCP_C"/>
</dbReference>
<dbReference type="GO" id="GO:0043015">
    <property type="term" value="F:gamma-tubulin binding"/>
    <property type="evidence" value="ECO:0007669"/>
    <property type="project" value="InterPro"/>
</dbReference>
<dbReference type="InterPro" id="IPR041470">
    <property type="entry name" value="GCP_N"/>
</dbReference>
<evidence type="ECO:0000256" key="5">
    <source>
        <dbReference type="ARBA" id="ARBA00023212"/>
    </source>
</evidence>
<keyword evidence="5" id="KW-0206">Cytoskeleton</keyword>
<feature type="region of interest" description="Disordered" evidence="7">
    <location>
        <begin position="825"/>
        <end position="870"/>
    </location>
</feature>
<keyword evidence="4" id="KW-0493">Microtubule</keyword>
<feature type="domain" description="Gamma tubulin complex component protein N-terminal" evidence="9">
    <location>
        <begin position="270"/>
        <end position="516"/>
    </location>
</feature>
<feature type="compositionally biased region" description="Basic and acidic residues" evidence="7">
    <location>
        <begin position="690"/>
        <end position="707"/>
    </location>
</feature>
<reference evidence="11" key="1">
    <citation type="submission" date="2025-08" db="UniProtKB">
        <authorList>
            <consortium name="RefSeq"/>
        </authorList>
    </citation>
    <scope>IDENTIFICATION</scope>
</reference>
<dbReference type="RefSeq" id="XP_016936314.4">
    <property type="nucleotide sequence ID" value="XM_017080825.4"/>
</dbReference>
<accession>A0AB39ZKK7</accession>
<feature type="region of interest" description="Disordered" evidence="7">
    <location>
        <begin position="689"/>
        <end position="713"/>
    </location>
</feature>
<dbReference type="GO" id="GO:0051225">
    <property type="term" value="P:spindle assembly"/>
    <property type="evidence" value="ECO:0007669"/>
    <property type="project" value="TreeGrafter"/>
</dbReference>
<keyword evidence="3" id="KW-0963">Cytoplasm</keyword>
<dbReference type="Proteomes" id="UP001652628">
    <property type="component" value="Chromosome 3"/>
</dbReference>
<dbReference type="InterPro" id="IPR007259">
    <property type="entry name" value="GCP"/>
</dbReference>
<dbReference type="Gene3D" id="1.20.120.1900">
    <property type="entry name" value="Gamma-tubulin complex, C-terminal domain"/>
    <property type="match status" value="1"/>
</dbReference>